<feature type="transmembrane region" description="Helical" evidence="1">
    <location>
        <begin position="183"/>
        <end position="207"/>
    </location>
</feature>
<feature type="transmembrane region" description="Helical" evidence="1">
    <location>
        <begin position="85"/>
        <end position="107"/>
    </location>
</feature>
<feature type="transmembrane region" description="Helical" evidence="1">
    <location>
        <begin position="219"/>
        <end position="238"/>
    </location>
</feature>
<organism evidence="2 3">
    <name type="scientific">Roridomyces roridus</name>
    <dbReference type="NCBI Taxonomy" id="1738132"/>
    <lineage>
        <taxon>Eukaryota</taxon>
        <taxon>Fungi</taxon>
        <taxon>Dikarya</taxon>
        <taxon>Basidiomycota</taxon>
        <taxon>Agaricomycotina</taxon>
        <taxon>Agaricomycetes</taxon>
        <taxon>Agaricomycetidae</taxon>
        <taxon>Agaricales</taxon>
        <taxon>Marasmiineae</taxon>
        <taxon>Mycenaceae</taxon>
        <taxon>Roridomyces</taxon>
    </lineage>
</organism>
<evidence type="ECO:0000313" key="2">
    <source>
        <dbReference type="EMBL" id="KAJ7617374.1"/>
    </source>
</evidence>
<feature type="transmembrane region" description="Helical" evidence="1">
    <location>
        <begin position="119"/>
        <end position="138"/>
    </location>
</feature>
<dbReference type="EMBL" id="JARKIF010000021">
    <property type="protein sequence ID" value="KAJ7617374.1"/>
    <property type="molecule type" value="Genomic_DNA"/>
</dbReference>
<evidence type="ECO:0000313" key="3">
    <source>
        <dbReference type="Proteomes" id="UP001221142"/>
    </source>
</evidence>
<sequence length="251" mass="28198">MSGVTTLNYIQLTWASHIGLAVRCRVNILSEPHIHLGFQYRYIWLSKWSSVKCLYLWARYTVIANTIALMYLDFNRNWDSPSCQLVEIVVNIFSGLGIGVTEIILTIRTNALYGRPKNFWILSVIAWLVLSGVGLWALRTVRDRVQPTRGNRWVAPGGSACWEAQGNTILGVCYAAHSLYRPYCLLSILQSLIFGIVILNIVVQSVAPPALKSIANTPLRVLHSIFACYLVIHLRAVAADDLRRSLIDIDT</sequence>
<keyword evidence="3" id="KW-1185">Reference proteome</keyword>
<gene>
    <name evidence="2" type="ORF">FB45DRAFT_934044</name>
</gene>
<feature type="transmembrane region" description="Helical" evidence="1">
    <location>
        <begin position="54"/>
        <end position="73"/>
    </location>
</feature>
<evidence type="ECO:0000256" key="1">
    <source>
        <dbReference type="SAM" id="Phobius"/>
    </source>
</evidence>
<dbReference type="AlphaFoldDB" id="A0AAD7BDB2"/>
<reference evidence="2" key="1">
    <citation type="submission" date="2023-03" db="EMBL/GenBank/DDBJ databases">
        <title>Massive genome expansion in bonnet fungi (Mycena s.s.) driven by repeated elements and novel gene families across ecological guilds.</title>
        <authorList>
            <consortium name="Lawrence Berkeley National Laboratory"/>
            <person name="Harder C.B."/>
            <person name="Miyauchi S."/>
            <person name="Viragh M."/>
            <person name="Kuo A."/>
            <person name="Thoen E."/>
            <person name="Andreopoulos B."/>
            <person name="Lu D."/>
            <person name="Skrede I."/>
            <person name="Drula E."/>
            <person name="Henrissat B."/>
            <person name="Morin E."/>
            <person name="Kohler A."/>
            <person name="Barry K."/>
            <person name="LaButti K."/>
            <person name="Morin E."/>
            <person name="Salamov A."/>
            <person name="Lipzen A."/>
            <person name="Mereny Z."/>
            <person name="Hegedus B."/>
            <person name="Baldrian P."/>
            <person name="Stursova M."/>
            <person name="Weitz H."/>
            <person name="Taylor A."/>
            <person name="Grigoriev I.V."/>
            <person name="Nagy L.G."/>
            <person name="Martin F."/>
            <person name="Kauserud H."/>
        </authorList>
    </citation>
    <scope>NUCLEOTIDE SEQUENCE</scope>
    <source>
        <strain evidence="2">9284</strain>
    </source>
</reference>
<keyword evidence="1" id="KW-1133">Transmembrane helix</keyword>
<comment type="caution">
    <text evidence="2">The sequence shown here is derived from an EMBL/GenBank/DDBJ whole genome shotgun (WGS) entry which is preliminary data.</text>
</comment>
<name>A0AAD7BDB2_9AGAR</name>
<protein>
    <submittedName>
        <fullName evidence="2">Uncharacterized protein</fullName>
    </submittedName>
</protein>
<keyword evidence="1" id="KW-0472">Membrane</keyword>
<keyword evidence="1" id="KW-0812">Transmembrane</keyword>
<dbReference type="Proteomes" id="UP001221142">
    <property type="component" value="Unassembled WGS sequence"/>
</dbReference>
<accession>A0AAD7BDB2</accession>
<proteinExistence type="predicted"/>